<dbReference type="CDD" id="cd00143">
    <property type="entry name" value="PP2Cc"/>
    <property type="match status" value="1"/>
</dbReference>
<evidence type="ECO:0000256" key="1">
    <source>
        <dbReference type="SAM" id="MobiDB-lite"/>
    </source>
</evidence>
<protein>
    <submittedName>
        <fullName evidence="3">Phosphoprotein phosphatase</fullName>
        <ecNumber evidence="3">3.1.3.16</ecNumber>
    </submittedName>
</protein>
<feature type="domain" description="PPM-type phosphatase" evidence="2">
    <location>
        <begin position="5"/>
        <end position="252"/>
    </location>
</feature>
<reference evidence="3 4" key="1">
    <citation type="journal article" date="2007" name="Nat. Biotechnol.">
        <title>Complete genome sequence of the myxobacterium Sorangium cellulosum.</title>
        <authorList>
            <person name="Schneiker S."/>
            <person name="Perlova O."/>
            <person name="Kaiser O."/>
            <person name="Gerth K."/>
            <person name="Alici A."/>
            <person name="Altmeyer M.O."/>
            <person name="Bartels D."/>
            <person name="Bekel T."/>
            <person name="Beyer S."/>
            <person name="Bode E."/>
            <person name="Bode H.B."/>
            <person name="Bolten C.J."/>
            <person name="Choudhuri J.V."/>
            <person name="Doss S."/>
            <person name="Elnakady Y.A."/>
            <person name="Frank B."/>
            <person name="Gaigalat L."/>
            <person name="Goesmann A."/>
            <person name="Groeger C."/>
            <person name="Gross F."/>
            <person name="Jelsbak L."/>
            <person name="Jelsbak L."/>
            <person name="Kalinowski J."/>
            <person name="Kegler C."/>
            <person name="Knauber T."/>
            <person name="Konietzny S."/>
            <person name="Kopp M."/>
            <person name="Krause L."/>
            <person name="Krug D."/>
            <person name="Linke B."/>
            <person name="Mahmud T."/>
            <person name="Martinez-Arias R."/>
            <person name="McHardy A.C."/>
            <person name="Merai M."/>
            <person name="Meyer F."/>
            <person name="Mormann S."/>
            <person name="Munoz-Dorado J."/>
            <person name="Perez J."/>
            <person name="Pradella S."/>
            <person name="Rachid S."/>
            <person name="Raddatz G."/>
            <person name="Rosenau F."/>
            <person name="Rueckert C."/>
            <person name="Sasse F."/>
            <person name="Scharfe M."/>
            <person name="Schuster S.C."/>
            <person name="Suen G."/>
            <person name="Treuner-Lange A."/>
            <person name="Velicer G.J."/>
            <person name="Vorholter F.-J."/>
            <person name="Weissman K.J."/>
            <person name="Welch R.D."/>
            <person name="Wenzel S.C."/>
            <person name="Whitworth D.E."/>
            <person name="Wilhelm S."/>
            <person name="Wittmann C."/>
            <person name="Bloecker H."/>
            <person name="Puehler A."/>
            <person name="Mueller R."/>
        </authorList>
    </citation>
    <scope>NUCLEOTIDE SEQUENCE [LARGE SCALE GENOMIC DNA]</scope>
    <source>
        <strain evidence="4">So ce56</strain>
    </source>
</reference>
<keyword evidence="3" id="KW-0378">Hydrolase</keyword>
<dbReference type="NCBIfam" id="NF033484">
    <property type="entry name" value="Stp1_PP2C_phos"/>
    <property type="match status" value="1"/>
</dbReference>
<sequence>MRAIASGMTDVGLQRDHNEDSYAVLSEYDLFIVADGMGGHRAGDVASKLATESIADFFRSTSREDATWPFHFDTSLSEEENRLQAGIRVANRQIFERSIRSRDCAGMGTTVVGALFSKKKNRIYVGHVGDSRAYRVRKGSISQLTRDHSLFNDYIMAMPELTEEQRAELPRNVITRALGMHDSVSVDLISDEPQPGDVYLLCSDGLSGMLSDDQILHIVSSTEEVPEMCRRLIAKANENGGEDNITALVIRIDEQDDAELPNSATIGPPADSQQVSMGDRSTVPAVSASRSEKS</sequence>
<dbReference type="InterPro" id="IPR015655">
    <property type="entry name" value="PP2C"/>
</dbReference>
<dbReference type="EC" id="3.1.3.16" evidence="3"/>
<gene>
    <name evidence="3" type="primary">pp2c11</name>
    <name evidence="3" type="ordered locus">sce6171</name>
</gene>
<evidence type="ECO:0000313" key="3">
    <source>
        <dbReference type="EMBL" id="CAN96338.1"/>
    </source>
</evidence>
<dbReference type="STRING" id="448385.sce6171"/>
<dbReference type="Proteomes" id="UP000002139">
    <property type="component" value="Chromosome"/>
</dbReference>
<dbReference type="Pfam" id="PF13672">
    <property type="entry name" value="PP2C_2"/>
    <property type="match status" value="1"/>
</dbReference>
<dbReference type="SMART" id="SM00332">
    <property type="entry name" value="PP2Cc"/>
    <property type="match status" value="1"/>
</dbReference>
<accession>A9GGK4</accession>
<dbReference type="OrthoDB" id="5496340at2"/>
<dbReference type="InterPro" id="IPR001932">
    <property type="entry name" value="PPM-type_phosphatase-like_dom"/>
</dbReference>
<dbReference type="HOGENOM" id="CLU_034545_3_2_7"/>
<dbReference type="EMBL" id="AM746676">
    <property type="protein sequence ID" value="CAN96338.1"/>
    <property type="molecule type" value="Genomic_DNA"/>
</dbReference>
<dbReference type="eggNOG" id="COG0631">
    <property type="taxonomic scope" value="Bacteria"/>
</dbReference>
<dbReference type="Gene3D" id="3.60.40.10">
    <property type="entry name" value="PPM-type phosphatase domain"/>
    <property type="match status" value="1"/>
</dbReference>
<proteinExistence type="predicted"/>
<dbReference type="GO" id="GO:0004722">
    <property type="term" value="F:protein serine/threonine phosphatase activity"/>
    <property type="evidence" value="ECO:0007669"/>
    <property type="project" value="UniProtKB-EC"/>
</dbReference>
<keyword evidence="4" id="KW-1185">Reference proteome</keyword>
<dbReference type="SUPFAM" id="SSF81606">
    <property type="entry name" value="PP2C-like"/>
    <property type="match status" value="1"/>
</dbReference>
<organism evidence="3 4">
    <name type="scientific">Sorangium cellulosum (strain So ce56)</name>
    <name type="common">Polyangium cellulosum (strain So ce56)</name>
    <dbReference type="NCBI Taxonomy" id="448385"/>
    <lineage>
        <taxon>Bacteria</taxon>
        <taxon>Pseudomonadati</taxon>
        <taxon>Myxococcota</taxon>
        <taxon>Polyangia</taxon>
        <taxon>Polyangiales</taxon>
        <taxon>Polyangiaceae</taxon>
        <taxon>Sorangium</taxon>
    </lineage>
</organism>
<dbReference type="BioCyc" id="SCEL448385:SCE_RS31705-MONOMER"/>
<name>A9GGK4_SORC5</name>
<dbReference type="PANTHER" id="PTHR47992">
    <property type="entry name" value="PROTEIN PHOSPHATASE"/>
    <property type="match status" value="1"/>
</dbReference>
<dbReference type="PROSITE" id="PS51746">
    <property type="entry name" value="PPM_2"/>
    <property type="match status" value="1"/>
</dbReference>
<dbReference type="InterPro" id="IPR036457">
    <property type="entry name" value="PPM-type-like_dom_sf"/>
</dbReference>
<dbReference type="AlphaFoldDB" id="A9GGK4"/>
<feature type="region of interest" description="Disordered" evidence="1">
    <location>
        <begin position="259"/>
        <end position="294"/>
    </location>
</feature>
<dbReference type="SMART" id="SM00331">
    <property type="entry name" value="PP2C_SIG"/>
    <property type="match status" value="1"/>
</dbReference>
<evidence type="ECO:0000259" key="2">
    <source>
        <dbReference type="PROSITE" id="PS51746"/>
    </source>
</evidence>
<dbReference type="KEGG" id="scl:sce6171"/>
<evidence type="ECO:0000313" key="4">
    <source>
        <dbReference type="Proteomes" id="UP000002139"/>
    </source>
</evidence>